<evidence type="ECO:0000256" key="10">
    <source>
        <dbReference type="ARBA" id="ARBA00023014"/>
    </source>
</evidence>
<dbReference type="SMART" id="SM00987">
    <property type="entry name" value="UreE_C"/>
    <property type="match status" value="1"/>
</dbReference>
<dbReference type="InterPro" id="IPR005273">
    <property type="entry name" value="Ura-DNA_glyco_family4"/>
</dbReference>
<evidence type="ECO:0000256" key="1">
    <source>
        <dbReference type="ARBA" id="ARBA00001400"/>
    </source>
</evidence>
<dbReference type="InterPro" id="IPR005122">
    <property type="entry name" value="Uracil-DNA_glycosylase-like"/>
</dbReference>
<keyword evidence="10" id="KW-0411">Iron-sulfur</keyword>
<dbReference type="PANTHER" id="PTHR33693">
    <property type="entry name" value="TYPE-5 URACIL-DNA GLYCOSYLASE"/>
    <property type="match status" value="1"/>
</dbReference>
<reference evidence="13 14" key="1">
    <citation type="submission" date="2019-08" db="EMBL/GenBank/DDBJ databases">
        <title>Complete genome sequence of Thermosulfurimonas marina SU872T, an anaerobic thermophilic chemolithoautotrophic bacterium isolated from a shallow marine hydrothermal vent.</title>
        <authorList>
            <person name="Allioux M."/>
            <person name="Jebbar M."/>
            <person name="Slobodkina G."/>
            <person name="Slobodkin A."/>
            <person name="Moalic Y."/>
            <person name="Frolova A."/>
            <person name="Shao Z."/>
            <person name="Alain K."/>
        </authorList>
    </citation>
    <scope>NUCLEOTIDE SEQUENCE [LARGE SCALE GENOMIC DNA]</scope>
    <source>
        <strain evidence="13 14">SU872</strain>
    </source>
</reference>
<evidence type="ECO:0000313" key="13">
    <source>
        <dbReference type="EMBL" id="QJA06842.1"/>
    </source>
</evidence>
<evidence type="ECO:0000256" key="5">
    <source>
        <dbReference type="ARBA" id="ARBA00022485"/>
    </source>
</evidence>
<evidence type="ECO:0000259" key="12">
    <source>
        <dbReference type="SMART" id="SM00986"/>
    </source>
</evidence>
<keyword evidence="6" id="KW-0479">Metal-binding</keyword>
<evidence type="ECO:0000256" key="4">
    <source>
        <dbReference type="ARBA" id="ARBA00019403"/>
    </source>
</evidence>
<dbReference type="EMBL" id="CP042909">
    <property type="protein sequence ID" value="QJA06842.1"/>
    <property type="molecule type" value="Genomic_DNA"/>
</dbReference>
<evidence type="ECO:0000256" key="9">
    <source>
        <dbReference type="ARBA" id="ARBA00023004"/>
    </source>
</evidence>
<evidence type="ECO:0000256" key="6">
    <source>
        <dbReference type="ARBA" id="ARBA00022723"/>
    </source>
</evidence>
<dbReference type="Proteomes" id="UP000501253">
    <property type="component" value="Chromosome"/>
</dbReference>
<dbReference type="GO" id="GO:0004844">
    <property type="term" value="F:uracil DNA N-glycosylase activity"/>
    <property type="evidence" value="ECO:0007669"/>
    <property type="project" value="UniProtKB-EC"/>
</dbReference>
<dbReference type="PANTHER" id="PTHR33693:SF1">
    <property type="entry name" value="TYPE-4 URACIL-DNA GLYCOSYLASE"/>
    <property type="match status" value="1"/>
</dbReference>
<dbReference type="InterPro" id="IPR036895">
    <property type="entry name" value="Uracil-DNA_glycosylase-like_sf"/>
</dbReference>
<keyword evidence="8" id="KW-0378">Hydrolase</keyword>
<keyword evidence="14" id="KW-1185">Reference proteome</keyword>
<dbReference type="AlphaFoldDB" id="A0A6H1WUG5"/>
<sequence length="229" mass="26610">MARPENETQAVSVRDALQRLHQEITSCHACNLRNGARLPVPGSKIAEIPDLPRVPLLIVGEAPGREEDIQGAPFVGWAGKFLRNVLRRTYLTDLTYITNLVKCRPPENRDPEPQEIIACSPHLDRQIEIARPHIILALGRFSAGYIWEKFLHEKENRPFPGITRVNGQVFPLERNDERLYVSFFFHLAYVLRQARKGNEALPKRFRNHFYGLRIMLEDYGYPMRPKRYR</sequence>
<dbReference type="InterPro" id="IPR051536">
    <property type="entry name" value="UDG_Type-4/5"/>
</dbReference>
<proteinExistence type="inferred from homology"/>
<evidence type="ECO:0000256" key="8">
    <source>
        <dbReference type="ARBA" id="ARBA00022801"/>
    </source>
</evidence>
<evidence type="ECO:0000313" key="14">
    <source>
        <dbReference type="Proteomes" id="UP000501253"/>
    </source>
</evidence>
<organism evidence="13 14">
    <name type="scientific">Thermosulfurimonas marina</name>
    <dbReference type="NCBI Taxonomy" id="2047767"/>
    <lineage>
        <taxon>Bacteria</taxon>
        <taxon>Pseudomonadati</taxon>
        <taxon>Thermodesulfobacteriota</taxon>
        <taxon>Thermodesulfobacteria</taxon>
        <taxon>Thermodesulfobacteriales</taxon>
        <taxon>Thermodesulfobacteriaceae</taxon>
        <taxon>Thermosulfurimonas</taxon>
    </lineage>
</organism>
<protein>
    <recommendedName>
        <fullName evidence="4">Type-4 uracil-DNA glycosylase</fullName>
        <ecNumber evidence="3">3.2.2.27</ecNumber>
    </recommendedName>
</protein>
<evidence type="ECO:0000256" key="11">
    <source>
        <dbReference type="ARBA" id="ARBA00023204"/>
    </source>
</evidence>
<feature type="domain" description="Uracil-DNA glycosylase-like" evidence="12">
    <location>
        <begin position="46"/>
        <end position="210"/>
    </location>
</feature>
<dbReference type="GO" id="GO:0051539">
    <property type="term" value="F:4 iron, 4 sulfur cluster binding"/>
    <property type="evidence" value="ECO:0007669"/>
    <property type="project" value="UniProtKB-KW"/>
</dbReference>
<dbReference type="KEGG" id="tmai:FVE67_08600"/>
<keyword evidence="9" id="KW-0408">Iron</keyword>
<evidence type="ECO:0000256" key="2">
    <source>
        <dbReference type="ARBA" id="ARBA00006521"/>
    </source>
</evidence>
<dbReference type="GO" id="GO:0046872">
    <property type="term" value="F:metal ion binding"/>
    <property type="evidence" value="ECO:0007669"/>
    <property type="project" value="UniProtKB-KW"/>
</dbReference>
<keyword evidence="11" id="KW-0234">DNA repair</keyword>
<evidence type="ECO:0000256" key="7">
    <source>
        <dbReference type="ARBA" id="ARBA00022763"/>
    </source>
</evidence>
<comment type="similarity">
    <text evidence="2">Belongs to the uracil-DNA glycosylase (UDG) superfamily. Type 4 (UDGa) family.</text>
</comment>
<dbReference type="NCBIfam" id="TIGR00758">
    <property type="entry name" value="UDG_fam4"/>
    <property type="match status" value="1"/>
</dbReference>
<comment type="catalytic activity">
    <reaction evidence="1">
        <text>Hydrolyzes single-stranded DNA or mismatched double-stranded DNA and polynucleotides, releasing free uracil.</text>
        <dbReference type="EC" id="3.2.2.27"/>
    </reaction>
</comment>
<accession>A0A6H1WUG5</accession>
<dbReference type="RefSeq" id="WP_168720191.1">
    <property type="nucleotide sequence ID" value="NZ_CP042909.1"/>
</dbReference>
<dbReference type="Gene3D" id="3.40.470.10">
    <property type="entry name" value="Uracil-DNA glycosylase-like domain"/>
    <property type="match status" value="1"/>
</dbReference>
<dbReference type="Pfam" id="PF03167">
    <property type="entry name" value="UDG"/>
    <property type="match status" value="1"/>
</dbReference>
<dbReference type="SUPFAM" id="SSF52141">
    <property type="entry name" value="Uracil-DNA glycosylase-like"/>
    <property type="match status" value="1"/>
</dbReference>
<dbReference type="SMART" id="SM00986">
    <property type="entry name" value="UDG"/>
    <property type="match status" value="1"/>
</dbReference>
<dbReference type="GO" id="GO:0006281">
    <property type="term" value="P:DNA repair"/>
    <property type="evidence" value="ECO:0007669"/>
    <property type="project" value="UniProtKB-KW"/>
</dbReference>
<keyword evidence="5" id="KW-0004">4Fe-4S</keyword>
<keyword evidence="7" id="KW-0227">DNA damage</keyword>
<dbReference type="EC" id="3.2.2.27" evidence="3"/>
<name>A0A6H1WUG5_9BACT</name>
<evidence type="ECO:0000256" key="3">
    <source>
        <dbReference type="ARBA" id="ARBA00012030"/>
    </source>
</evidence>
<dbReference type="CDD" id="cd10030">
    <property type="entry name" value="UDG-F4_TTUDGA_SPO1dp_like"/>
    <property type="match status" value="1"/>
</dbReference>
<gene>
    <name evidence="13" type="ORF">FVE67_08600</name>
</gene>